<dbReference type="GO" id="GO:0006281">
    <property type="term" value="P:DNA repair"/>
    <property type="evidence" value="ECO:0007669"/>
    <property type="project" value="TreeGrafter"/>
</dbReference>
<dbReference type="SMART" id="SM00437">
    <property type="entry name" value="TOP1Ac"/>
    <property type="match status" value="1"/>
</dbReference>
<dbReference type="InterPro" id="IPR003602">
    <property type="entry name" value="Topo_IA_DNA-bd_dom"/>
</dbReference>
<evidence type="ECO:0000313" key="12">
    <source>
        <dbReference type="Proteomes" id="UP000256520"/>
    </source>
</evidence>
<dbReference type="Gene3D" id="1.10.290.10">
    <property type="entry name" value="Topoisomerase I, domain 4"/>
    <property type="match status" value="1"/>
</dbReference>
<dbReference type="GO" id="GO:0003677">
    <property type="term" value="F:DNA binding"/>
    <property type="evidence" value="ECO:0007669"/>
    <property type="project" value="UniProtKB-KW"/>
</dbReference>
<dbReference type="InterPro" id="IPR003601">
    <property type="entry name" value="Topo_IA_2"/>
</dbReference>
<dbReference type="InterPro" id="IPR013826">
    <property type="entry name" value="Topo_IA_cen_sub3"/>
</dbReference>
<feature type="binding site" evidence="8">
    <location>
        <position position="9"/>
    </location>
    <ligand>
        <name>Mg(2+)</name>
        <dbReference type="ChEBI" id="CHEBI:18420"/>
        <note>catalytic</note>
    </ligand>
</feature>
<dbReference type="SMART" id="SM00493">
    <property type="entry name" value="TOPRIM"/>
    <property type="match status" value="1"/>
</dbReference>
<dbReference type="SMART" id="SM00436">
    <property type="entry name" value="TOP1Bc"/>
    <property type="match status" value="1"/>
</dbReference>
<comment type="catalytic activity">
    <reaction evidence="1 8">
        <text>ATP-independent breakage of single-stranded DNA, followed by passage and rejoining.</text>
        <dbReference type="EC" id="5.6.2.1"/>
    </reaction>
</comment>
<keyword evidence="12" id="KW-1185">Reference proteome</keyword>
<dbReference type="InterPro" id="IPR023405">
    <property type="entry name" value="Topo_IA_core_domain"/>
</dbReference>
<dbReference type="InterPro" id="IPR013825">
    <property type="entry name" value="Topo_IA_cen_sub2"/>
</dbReference>
<dbReference type="EC" id="5.6.2.1" evidence="8"/>
<feature type="site" description="Interaction with DNA" evidence="8">
    <location>
        <position position="312"/>
    </location>
</feature>
<keyword evidence="3 8" id="KW-0479">Metal-binding</keyword>
<dbReference type="Gene3D" id="1.10.460.10">
    <property type="entry name" value="Topoisomerase I, domain 2"/>
    <property type="match status" value="1"/>
</dbReference>
<dbReference type="EMBL" id="PIOD01000025">
    <property type="protein sequence ID" value="RDW15602.1"/>
    <property type="molecule type" value="Genomic_DNA"/>
</dbReference>
<name>A0A3D8PIX4_9BACI</name>
<evidence type="ECO:0000256" key="8">
    <source>
        <dbReference type="HAMAP-Rule" id="MF_00953"/>
    </source>
</evidence>
<dbReference type="AlphaFoldDB" id="A0A3D8PIX4"/>
<feature type="site" description="Interaction with DNA" evidence="8">
    <location>
        <position position="168"/>
    </location>
</feature>
<feature type="active site" description="O-(5'-phospho-DNA)-tyrosine intermediate" evidence="8">
    <location>
        <position position="310"/>
    </location>
</feature>
<dbReference type="PROSITE" id="PS00396">
    <property type="entry name" value="TOPO_IA_1"/>
    <property type="match status" value="1"/>
</dbReference>
<evidence type="ECO:0000256" key="5">
    <source>
        <dbReference type="ARBA" id="ARBA00023029"/>
    </source>
</evidence>
<dbReference type="PROSITE" id="PS50880">
    <property type="entry name" value="TOPRIM"/>
    <property type="match status" value="1"/>
</dbReference>
<dbReference type="CDD" id="cd00186">
    <property type="entry name" value="TOP1Ac"/>
    <property type="match status" value="1"/>
</dbReference>
<dbReference type="GO" id="GO:0006310">
    <property type="term" value="P:DNA recombination"/>
    <property type="evidence" value="ECO:0007669"/>
    <property type="project" value="TreeGrafter"/>
</dbReference>
<dbReference type="NCBIfam" id="TIGR01056">
    <property type="entry name" value="topB"/>
    <property type="match status" value="1"/>
</dbReference>
<dbReference type="PRINTS" id="PR00417">
    <property type="entry name" value="PRTPISMRASEI"/>
</dbReference>
<dbReference type="InterPro" id="IPR000380">
    <property type="entry name" value="Topo_IA"/>
</dbReference>
<evidence type="ECO:0000313" key="11">
    <source>
        <dbReference type="EMBL" id="RDW15602.1"/>
    </source>
</evidence>
<evidence type="ECO:0000259" key="9">
    <source>
        <dbReference type="PROSITE" id="PS50880"/>
    </source>
</evidence>
<dbReference type="GO" id="GO:0043597">
    <property type="term" value="C:cytoplasmic replication fork"/>
    <property type="evidence" value="ECO:0007669"/>
    <property type="project" value="TreeGrafter"/>
</dbReference>
<dbReference type="OrthoDB" id="9804262at2"/>
<dbReference type="Pfam" id="PF01131">
    <property type="entry name" value="Topoisom_bac"/>
    <property type="match status" value="1"/>
</dbReference>
<evidence type="ECO:0000256" key="2">
    <source>
        <dbReference type="ARBA" id="ARBA00009446"/>
    </source>
</evidence>
<comment type="caution">
    <text evidence="11">The sequence shown here is derived from an EMBL/GenBank/DDBJ whole genome shotgun (WGS) entry which is preliminary data.</text>
</comment>
<dbReference type="HAMAP" id="MF_00953">
    <property type="entry name" value="Topoisom_3_prok"/>
    <property type="match status" value="1"/>
</dbReference>
<keyword evidence="6 8" id="KW-0238">DNA-binding</keyword>
<comment type="caution">
    <text evidence="8">Lacks conserved residue(s) required for the propagation of feature annotation.</text>
</comment>
<organism evidence="11 12">
    <name type="scientific">Oceanobacillus chungangensis</name>
    <dbReference type="NCBI Taxonomy" id="1229152"/>
    <lineage>
        <taxon>Bacteria</taxon>
        <taxon>Bacillati</taxon>
        <taxon>Bacillota</taxon>
        <taxon>Bacilli</taxon>
        <taxon>Bacillales</taxon>
        <taxon>Bacillaceae</taxon>
        <taxon>Oceanobacillus</taxon>
    </lineage>
</organism>
<dbReference type="InterPro" id="IPR034144">
    <property type="entry name" value="TOPRIM_TopoIII"/>
</dbReference>
<keyword evidence="7 8" id="KW-0413">Isomerase</keyword>
<sequence>MSKTLVLAEKPSVGRDIARVLGCSKKGNGYLEGAKYIVTWALGHLVTLADPETYDDKYKTWRMEDLPMLPPNLNLVVMKKTGKQFSAVKTQINRKDVTEIVIATDAGREGELVARWILEKVHVNKPIKRLWISSVTDKAIRDGFKQLKPGKNYENLYASAVARSEADWYVGLNATRALTTKFNAQLSAGRVQTPTLAMVAAREEEIKQFKPRKFYGIEAKTDKGFTLRWQDEKHNSRIFSKEKADALLKKIQNKPAKVTNVEKVFKKKFAPQLYDLTELQRDANRIFNFSGKQTLKLMQKLYEQHKVLTYPRTDSRVITTDIVPTLKDRVKACGVDQYAKAAGKLLRKDFKLGKSVVDNAKVSDHHAIIPTEQNVVLADLTDQERRIYDLVVKRFLAVLSDPHEYEQTTIHALIETEIFQARGKVIKKQGWKEVYDNRFDDDDNQDDQRLPAVEKGDTFSSLKVTQTLGETKPPERFTEGGLLQAMENPVRYMGIGEKHLVNTINQTGGLGTVATRADIIEKLFNSMSMELKGKHIFITSKGRQLLELVPEGLRSPALTAEWEQKLSRIADGKLAKGKFITEIKEYTKEVVSEIKGSDDKFKHDNITGTKCPNCGKLMLEVKNRNGRMLVCQDRACGHKKNIAKVTNARCPNCHKRLELRGEGDGQMFTCACGHREKLSTFNERKQREKKHKVSKSDVNKYLKKQDDEFTNNALADALAKWKK</sequence>
<dbReference type="CDD" id="cd03362">
    <property type="entry name" value="TOPRIM_TopoIA_TopoIII"/>
    <property type="match status" value="1"/>
</dbReference>
<dbReference type="PROSITE" id="PS52039">
    <property type="entry name" value="TOPO_IA_2"/>
    <property type="match status" value="1"/>
</dbReference>
<dbReference type="Pfam" id="PF01751">
    <property type="entry name" value="Toprim"/>
    <property type="match status" value="1"/>
</dbReference>
<dbReference type="PANTHER" id="PTHR11390">
    <property type="entry name" value="PROKARYOTIC DNA TOPOISOMERASE"/>
    <property type="match status" value="1"/>
</dbReference>
<feature type="region of interest" description="Interaction with DNA" evidence="8">
    <location>
        <begin position="187"/>
        <end position="192"/>
    </location>
</feature>
<dbReference type="GO" id="GO:0000287">
    <property type="term" value="F:magnesium ion binding"/>
    <property type="evidence" value="ECO:0007669"/>
    <property type="project" value="UniProtKB-UniRule"/>
</dbReference>
<dbReference type="Proteomes" id="UP000256520">
    <property type="component" value="Unassembled WGS sequence"/>
</dbReference>
<evidence type="ECO:0000256" key="1">
    <source>
        <dbReference type="ARBA" id="ARBA00000213"/>
    </source>
</evidence>
<dbReference type="SUPFAM" id="SSF56712">
    <property type="entry name" value="Prokaryotic type I DNA topoisomerase"/>
    <property type="match status" value="1"/>
</dbReference>
<dbReference type="Gene3D" id="2.70.20.10">
    <property type="entry name" value="Topoisomerase I, domain 3"/>
    <property type="match status" value="1"/>
</dbReference>
<feature type="binding site" evidence="8">
    <location>
        <position position="105"/>
    </location>
    <ligand>
        <name>Mg(2+)</name>
        <dbReference type="ChEBI" id="CHEBI:18420"/>
        <note>catalytic</note>
    </ligand>
</feature>
<evidence type="ECO:0000256" key="4">
    <source>
        <dbReference type="ARBA" id="ARBA00022842"/>
    </source>
</evidence>
<evidence type="ECO:0000256" key="7">
    <source>
        <dbReference type="ARBA" id="ARBA00023235"/>
    </source>
</evidence>
<accession>A0A3D8PIX4</accession>
<dbReference type="InterPro" id="IPR005738">
    <property type="entry name" value="TopoIII"/>
</dbReference>
<comment type="function">
    <text evidence="8">Releases the supercoiling and torsional tension of DNA, which is introduced during the DNA replication and transcription, by transiently cleaving and rejoining one strand of the DNA duplex. Introduces a single-strand break via transesterification at a target site in duplex DNA. The scissile phosphodiester is attacked by the catalytic tyrosine of the enzyme, resulting in the formation of a DNA-(5'-phosphotyrosyl)-enzyme intermediate and the expulsion of a 3'-OH DNA strand. The free DNA strand then undergoes passage around the unbroken strand, thus removing DNA supercoils. Finally, in the religation step, the DNA 3'-OH attacks the covalent intermediate to expel the active-site tyrosine and restore the DNA phosphodiester backbone.</text>
</comment>
<feature type="site" description="Interaction with DNA" evidence="8">
    <location>
        <position position="176"/>
    </location>
</feature>
<feature type="domain" description="Toprim" evidence="9">
    <location>
        <begin position="3"/>
        <end position="136"/>
    </location>
</feature>
<dbReference type="GO" id="GO:0006265">
    <property type="term" value="P:DNA topological change"/>
    <property type="evidence" value="ECO:0007669"/>
    <property type="project" value="UniProtKB-UniRule"/>
</dbReference>
<comment type="cofactor">
    <cofactor evidence="8">
        <name>Mg(2+)</name>
        <dbReference type="ChEBI" id="CHEBI:18420"/>
    </cofactor>
</comment>
<keyword evidence="5 8" id="KW-0799">Topoisomerase</keyword>
<feature type="domain" description="Topo IA-type catalytic" evidence="10">
    <location>
        <begin position="153"/>
        <end position="591"/>
    </location>
</feature>
<dbReference type="InterPro" id="IPR013824">
    <property type="entry name" value="Topo_IA_cen_sub1"/>
</dbReference>
<dbReference type="GO" id="GO:0003917">
    <property type="term" value="F:DNA topoisomerase type I (single strand cut, ATP-independent) activity"/>
    <property type="evidence" value="ECO:0007669"/>
    <property type="project" value="UniProtKB-UniRule"/>
</dbReference>
<dbReference type="Gene3D" id="3.40.50.140">
    <property type="match status" value="1"/>
</dbReference>
<dbReference type="InterPro" id="IPR013497">
    <property type="entry name" value="Topo_IA_cen"/>
</dbReference>
<evidence type="ECO:0000259" key="10">
    <source>
        <dbReference type="PROSITE" id="PS52039"/>
    </source>
</evidence>
<dbReference type="InterPro" id="IPR023406">
    <property type="entry name" value="Topo_IA_AS"/>
</dbReference>
<keyword evidence="4 8" id="KW-0460">Magnesium</keyword>
<reference evidence="12" key="1">
    <citation type="submission" date="2017-11" db="EMBL/GenBank/DDBJ databases">
        <authorList>
            <person name="Zhu W."/>
        </authorList>
    </citation>
    <scope>NUCLEOTIDE SEQUENCE [LARGE SCALE GENOMIC DNA]</scope>
    <source>
        <strain evidence="12">CAU 1051</strain>
    </source>
</reference>
<dbReference type="PANTHER" id="PTHR11390:SF21">
    <property type="entry name" value="DNA TOPOISOMERASE 3-ALPHA"/>
    <property type="match status" value="1"/>
</dbReference>
<proteinExistence type="inferred from homology"/>
<protein>
    <recommendedName>
        <fullName evidence="8">DNA topoisomerase 3</fullName>
        <ecNumber evidence="8">5.6.2.1</ecNumber>
    </recommendedName>
    <alternativeName>
        <fullName evidence="8">DNA topoisomerase III</fullName>
    </alternativeName>
</protein>
<feature type="site" description="Interaction with DNA" evidence="8">
    <location>
        <position position="61"/>
    </location>
</feature>
<dbReference type="RefSeq" id="WP_115751164.1">
    <property type="nucleotide sequence ID" value="NZ_PIOD01000025.1"/>
</dbReference>
<comment type="similarity">
    <text evidence="2 8">Belongs to the type IA topoisomerase family.</text>
</comment>
<dbReference type="NCBIfam" id="NF005829">
    <property type="entry name" value="PRK07726.1"/>
    <property type="match status" value="1"/>
</dbReference>
<gene>
    <name evidence="8" type="primary">topB</name>
    <name evidence="11" type="ORF">CWR45_17670</name>
</gene>
<evidence type="ECO:0000256" key="3">
    <source>
        <dbReference type="ARBA" id="ARBA00022723"/>
    </source>
</evidence>
<evidence type="ECO:0000256" key="6">
    <source>
        <dbReference type="ARBA" id="ARBA00023125"/>
    </source>
</evidence>
<dbReference type="InterPro" id="IPR006171">
    <property type="entry name" value="TOPRIM_dom"/>
</dbReference>